<evidence type="ECO:0000256" key="2">
    <source>
        <dbReference type="ARBA" id="ARBA00005042"/>
    </source>
</evidence>
<keyword evidence="9" id="KW-0443">Lipid metabolism</keyword>
<evidence type="ECO:0000256" key="8">
    <source>
        <dbReference type="ARBA" id="ARBA00022989"/>
    </source>
</evidence>
<reference evidence="15 16" key="1">
    <citation type="journal article" date="2016" name="Nat. Commun.">
        <title>Thousands of microbial genomes shed light on interconnected biogeochemical processes in an aquifer system.</title>
        <authorList>
            <person name="Anantharaman K."/>
            <person name="Brown C.T."/>
            <person name="Hug L.A."/>
            <person name="Sharon I."/>
            <person name="Castelle C.J."/>
            <person name="Probst A.J."/>
            <person name="Thomas B.C."/>
            <person name="Singh A."/>
            <person name="Wilkins M.J."/>
            <person name="Karaoz U."/>
            <person name="Brodie E.L."/>
            <person name="Williams K.H."/>
            <person name="Hubbard S.S."/>
            <person name="Banfield J.F."/>
        </authorList>
    </citation>
    <scope>NUCLEOTIDE SEQUENCE [LARGE SCALE GENOMIC DNA]</scope>
</reference>
<sequence length="183" mass="19721">MISLSQLPNLITFSRIALVPVLILVLKDQDYAAALVVFLVAGASDALDGFIAKRFGFTSRLGAVLDPVADKTLLVGAYVMLTLLGQVPFWLLLAVAFRDLLIIGGYLVYISLHGAVQMQPTRLSKFNTLAQIALVVAILAHEAMGWSLPALIEGMTWLVFVTTVASGAHYVWIWGVKKHGSAA</sequence>
<dbReference type="InterPro" id="IPR004570">
    <property type="entry name" value="Phosphatidylglycerol_P_synth"/>
</dbReference>
<dbReference type="InterPro" id="IPR000462">
    <property type="entry name" value="CDP-OH_P_trans"/>
</dbReference>
<keyword evidence="10 14" id="KW-0472">Membrane</keyword>
<feature type="transmembrane region" description="Helical" evidence="14">
    <location>
        <begin position="154"/>
        <end position="173"/>
    </location>
</feature>
<evidence type="ECO:0000256" key="9">
    <source>
        <dbReference type="ARBA" id="ARBA00023098"/>
    </source>
</evidence>
<dbReference type="Gene3D" id="1.20.120.1760">
    <property type="match status" value="1"/>
</dbReference>
<keyword evidence="11" id="KW-0594">Phospholipid biosynthesis</keyword>
<dbReference type="PIRSF" id="PIRSF000847">
    <property type="entry name" value="Phos_ph_gly_syn"/>
    <property type="match status" value="1"/>
</dbReference>
<keyword evidence="7 14" id="KW-0812">Transmembrane</keyword>
<dbReference type="PANTHER" id="PTHR14269">
    <property type="entry name" value="CDP-DIACYLGLYCEROL--GLYCEROL-3-PHOSPHATE 3-PHOSPHATIDYLTRANSFERASE-RELATED"/>
    <property type="match status" value="1"/>
</dbReference>
<dbReference type="Proteomes" id="UP000179334">
    <property type="component" value="Unassembled WGS sequence"/>
</dbReference>
<dbReference type="EMBL" id="MFSR01000027">
    <property type="protein sequence ID" value="OGI40385.1"/>
    <property type="molecule type" value="Genomic_DNA"/>
</dbReference>
<dbReference type="PANTHER" id="PTHR14269:SF62">
    <property type="entry name" value="CDP-DIACYLGLYCEROL--GLYCEROL-3-PHOSPHATE 3-PHOSPHATIDYLTRANSFERASE 1, CHLOROPLASTIC"/>
    <property type="match status" value="1"/>
</dbReference>
<keyword evidence="8 14" id="KW-1133">Transmembrane helix</keyword>
<keyword evidence="6" id="KW-0444">Lipid biosynthesis</keyword>
<feature type="transmembrane region" description="Helical" evidence="14">
    <location>
        <begin position="32"/>
        <end position="52"/>
    </location>
</feature>
<dbReference type="InterPro" id="IPR043130">
    <property type="entry name" value="CDP-OH_PTrfase_TM_dom"/>
</dbReference>
<evidence type="ECO:0000256" key="3">
    <source>
        <dbReference type="ARBA" id="ARBA00010441"/>
    </source>
</evidence>
<dbReference type="Pfam" id="PF01066">
    <property type="entry name" value="CDP-OH_P_transf"/>
    <property type="match status" value="1"/>
</dbReference>
<dbReference type="EC" id="2.7.8.5" evidence="4"/>
<keyword evidence="12" id="KW-1208">Phospholipid metabolism</keyword>
<dbReference type="GO" id="GO:0008444">
    <property type="term" value="F:CDP-diacylglycerol-glycerol-3-phosphate 3-phosphatidyltransferase activity"/>
    <property type="evidence" value="ECO:0007669"/>
    <property type="project" value="UniProtKB-EC"/>
</dbReference>
<comment type="subcellular location">
    <subcellularLocation>
        <location evidence="1">Membrane</location>
        <topology evidence="1">Multi-pass membrane protein</topology>
    </subcellularLocation>
</comment>
<evidence type="ECO:0000256" key="5">
    <source>
        <dbReference type="ARBA" id="ARBA00014944"/>
    </source>
</evidence>
<comment type="caution">
    <text evidence="15">The sequence shown here is derived from an EMBL/GenBank/DDBJ whole genome shotgun (WGS) entry which is preliminary data.</text>
</comment>
<evidence type="ECO:0000256" key="11">
    <source>
        <dbReference type="ARBA" id="ARBA00023209"/>
    </source>
</evidence>
<feature type="transmembrane region" description="Helical" evidence="14">
    <location>
        <begin position="7"/>
        <end position="26"/>
    </location>
</feature>
<dbReference type="GO" id="GO:0016020">
    <property type="term" value="C:membrane"/>
    <property type="evidence" value="ECO:0007669"/>
    <property type="project" value="UniProtKB-SubCell"/>
</dbReference>
<evidence type="ECO:0000256" key="13">
    <source>
        <dbReference type="ARBA" id="ARBA00048586"/>
    </source>
</evidence>
<evidence type="ECO:0000256" key="12">
    <source>
        <dbReference type="ARBA" id="ARBA00023264"/>
    </source>
</evidence>
<feature type="transmembrane region" description="Helical" evidence="14">
    <location>
        <begin position="73"/>
        <end position="94"/>
    </location>
</feature>
<dbReference type="GO" id="GO:0046474">
    <property type="term" value="P:glycerophospholipid biosynthetic process"/>
    <property type="evidence" value="ECO:0007669"/>
    <property type="project" value="TreeGrafter"/>
</dbReference>
<protein>
    <recommendedName>
        <fullName evidence="5">CDP-diacylglycerol--glycerol-3-phosphate 3-phosphatidyltransferase</fullName>
        <ecNumber evidence="4">2.7.8.5</ecNumber>
    </recommendedName>
</protein>
<feature type="transmembrane region" description="Helical" evidence="14">
    <location>
        <begin position="128"/>
        <end position="148"/>
    </location>
</feature>
<feature type="transmembrane region" description="Helical" evidence="14">
    <location>
        <begin position="100"/>
        <end position="116"/>
    </location>
</feature>
<organism evidence="15 16">
    <name type="scientific">Candidatus Muproteobacteria bacterium RBG_16_64_10</name>
    <dbReference type="NCBI Taxonomy" id="1817757"/>
    <lineage>
        <taxon>Bacteria</taxon>
        <taxon>Pseudomonadati</taxon>
        <taxon>Pseudomonadota</taxon>
        <taxon>Candidatus Muproteobacteria</taxon>
    </lineage>
</organism>
<comment type="similarity">
    <text evidence="3">Belongs to the CDP-alcohol phosphatidyltransferase class-I family.</text>
</comment>
<comment type="catalytic activity">
    <reaction evidence="13">
        <text>a CDP-1,2-diacyl-sn-glycerol + sn-glycerol 3-phosphate = a 1,2-diacyl-sn-glycero-3-phospho-(1'-sn-glycero-3'-phosphate) + CMP + H(+)</text>
        <dbReference type="Rhea" id="RHEA:12593"/>
        <dbReference type="ChEBI" id="CHEBI:15378"/>
        <dbReference type="ChEBI" id="CHEBI:57597"/>
        <dbReference type="ChEBI" id="CHEBI:58332"/>
        <dbReference type="ChEBI" id="CHEBI:60110"/>
        <dbReference type="ChEBI" id="CHEBI:60377"/>
        <dbReference type="EC" id="2.7.8.5"/>
    </reaction>
</comment>
<evidence type="ECO:0000256" key="10">
    <source>
        <dbReference type="ARBA" id="ARBA00023136"/>
    </source>
</evidence>
<evidence type="ECO:0000313" key="16">
    <source>
        <dbReference type="Proteomes" id="UP000179334"/>
    </source>
</evidence>
<evidence type="ECO:0000313" key="15">
    <source>
        <dbReference type="EMBL" id="OGI40385.1"/>
    </source>
</evidence>
<evidence type="ECO:0000256" key="4">
    <source>
        <dbReference type="ARBA" id="ARBA00013170"/>
    </source>
</evidence>
<evidence type="ECO:0000256" key="6">
    <source>
        <dbReference type="ARBA" id="ARBA00022516"/>
    </source>
</evidence>
<comment type="pathway">
    <text evidence="2">Phospholipid metabolism; phosphatidylglycerol biosynthesis; phosphatidylglycerol from CDP-diacylglycerol: step 1/2.</text>
</comment>
<evidence type="ECO:0000256" key="1">
    <source>
        <dbReference type="ARBA" id="ARBA00004141"/>
    </source>
</evidence>
<evidence type="ECO:0000256" key="7">
    <source>
        <dbReference type="ARBA" id="ARBA00022692"/>
    </source>
</evidence>
<proteinExistence type="inferred from homology"/>
<accession>A0A1F6T5S0</accession>
<evidence type="ECO:0000256" key="14">
    <source>
        <dbReference type="SAM" id="Phobius"/>
    </source>
</evidence>
<dbReference type="InterPro" id="IPR050324">
    <property type="entry name" value="CDP-alcohol_PTase-I"/>
</dbReference>
<name>A0A1F6T5S0_9PROT</name>
<dbReference type="AlphaFoldDB" id="A0A1F6T5S0"/>
<gene>
    <name evidence="15" type="ORF">A2V91_02980</name>
</gene>